<gene>
    <name evidence="2" type="ORF">IPOD504_LOCUS14416</name>
</gene>
<feature type="region of interest" description="Disordered" evidence="1">
    <location>
        <begin position="131"/>
        <end position="170"/>
    </location>
</feature>
<dbReference type="PANTHER" id="PTHR33198:SF19">
    <property type="entry name" value="CCHC-TYPE DOMAIN-CONTAINING PROTEIN"/>
    <property type="match status" value="1"/>
</dbReference>
<dbReference type="Proteomes" id="UP000837857">
    <property type="component" value="Chromosome 5"/>
</dbReference>
<sequence>MCDLCSTCFPENKTYEELVKLVTEHLELQRSEIAERHVFRMRRQRPGESLTEYLQALKHLAATCNFGKCNTCSTFEENLRDQFVSALANDAKRSRFFAEKNIHYKEAVELALALEAAEKHAEVTGSTKVLATDSGATGGEAGEGPHYARGSGGVNGRQEKRYGGACRQNY</sequence>
<proteinExistence type="predicted"/>
<evidence type="ECO:0000313" key="3">
    <source>
        <dbReference type="Proteomes" id="UP000837857"/>
    </source>
</evidence>
<evidence type="ECO:0000256" key="1">
    <source>
        <dbReference type="SAM" id="MobiDB-lite"/>
    </source>
</evidence>
<organism evidence="2 3">
    <name type="scientific">Iphiclides podalirius</name>
    <name type="common">scarce swallowtail</name>
    <dbReference type="NCBI Taxonomy" id="110791"/>
    <lineage>
        <taxon>Eukaryota</taxon>
        <taxon>Metazoa</taxon>
        <taxon>Ecdysozoa</taxon>
        <taxon>Arthropoda</taxon>
        <taxon>Hexapoda</taxon>
        <taxon>Insecta</taxon>
        <taxon>Pterygota</taxon>
        <taxon>Neoptera</taxon>
        <taxon>Endopterygota</taxon>
        <taxon>Lepidoptera</taxon>
        <taxon>Glossata</taxon>
        <taxon>Ditrysia</taxon>
        <taxon>Papilionoidea</taxon>
        <taxon>Papilionidae</taxon>
        <taxon>Papilioninae</taxon>
        <taxon>Iphiclides</taxon>
    </lineage>
</organism>
<evidence type="ECO:0008006" key="4">
    <source>
        <dbReference type="Google" id="ProtNLM"/>
    </source>
</evidence>
<keyword evidence="3" id="KW-1185">Reference proteome</keyword>
<dbReference type="EMBL" id="OW152817">
    <property type="protein sequence ID" value="CAH2068568.1"/>
    <property type="molecule type" value="Genomic_DNA"/>
</dbReference>
<evidence type="ECO:0000313" key="2">
    <source>
        <dbReference type="EMBL" id="CAH2068568.1"/>
    </source>
</evidence>
<accession>A0ABN8IZV0</accession>
<protein>
    <recommendedName>
        <fullName evidence="4">Retrotransposon gag domain-containing protein</fullName>
    </recommendedName>
</protein>
<reference evidence="2" key="1">
    <citation type="submission" date="2022-03" db="EMBL/GenBank/DDBJ databases">
        <authorList>
            <person name="Martin H S."/>
        </authorList>
    </citation>
    <scope>NUCLEOTIDE SEQUENCE</scope>
</reference>
<dbReference type="PANTHER" id="PTHR33198">
    <property type="entry name" value="ANK_REP_REGION DOMAIN-CONTAINING PROTEIN-RELATED"/>
    <property type="match status" value="1"/>
</dbReference>
<name>A0ABN8IZV0_9NEOP</name>
<feature type="non-terminal residue" evidence="2">
    <location>
        <position position="170"/>
    </location>
</feature>